<feature type="domain" description="Flagellin C-terminal" evidence="5">
    <location>
        <begin position="277"/>
        <end position="348"/>
    </location>
</feature>
<keyword evidence="7" id="KW-1185">Reference proteome</keyword>
<comment type="caution">
    <text evidence="6">The sequence shown here is derived from an EMBL/GenBank/DDBJ whole genome shotgun (WGS) entry which is preliminary data.</text>
</comment>
<gene>
    <name evidence="6" type="ORF">U1T56_17560</name>
</gene>
<evidence type="ECO:0000259" key="5">
    <source>
        <dbReference type="Pfam" id="PF00700"/>
    </source>
</evidence>
<sequence>MSTISTLGQHLRLQARIQATRSELNRLTEEVASGTHADYFEGLGTQSGRGLAMRSAYQQAIFYQDAAAVVASRLEGQQQAIGQVKDIAQAVRDQMLSVQSGSADQNAVRVISDGAAGYLAQMRATLNQTYAGQYLFSGPATATAPVRAPDEANADGNSLQSVIAAIKSGYDLETTEGMQGFLDEVHAVFAGTHPNPAWNFDKLVYAGSITGTMSGIIDSGLEVSTDVRANDPAFKTVLEALSVAAAVPAREASAASYRQLAGVLASRLTEGVSRTLDLAATVGHRQSVVEDTKDRHDRMASLLGAGLSELESIDDYAASTRLSELQTQLETSYAVTARLGRLSLVSYL</sequence>
<dbReference type="InterPro" id="IPR001492">
    <property type="entry name" value="Flagellin"/>
</dbReference>
<dbReference type="EMBL" id="JBBLZC010000020">
    <property type="protein sequence ID" value="MEK0084964.1"/>
    <property type="molecule type" value="Genomic_DNA"/>
</dbReference>
<dbReference type="Pfam" id="PF00669">
    <property type="entry name" value="Flagellin_N"/>
    <property type="match status" value="1"/>
</dbReference>
<reference evidence="6 7" key="1">
    <citation type="submission" date="2024-01" db="EMBL/GenBank/DDBJ databases">
        <title>Multi-omics insights into the function and evolution of sodium benzoate biodegradation pathways in Benzoatithermus flavus gen. nov., sp. nov. from hot spring.</title>
        <authorList>
            <person name="Hu C.-J."/>
            <person name="Li W.-J."/>
        </authorList>
    </citation>
    <scope>NUCLEOTIDE SEQUENCE [LARGE SCALE GENOMIC DNA]</scope>
    <source>
        <strain evidence="6 7">SYSU G07066</strain>
    </source>
</reference>
<dbReference type="SUPFAM" id="SSF64518">
    <property type="entry name" value="Phase 1 flagellin"/>
    <property type="match status" value="1"/>
</dbReference>
<keyword evidence="6" id="KW-0966">Cell projection</keyword>
<keyword evidence="3" id="KW-0964">Secreted</keyword>
<keyword evidence="6" id="KW-0282">Flagellum</keyword>
<dbReference type="PANTHER" id="PTHR42792">
    <property type="entry name" value="FLAGELLIN"/>
    <property type="match status" value="1"/>
</dbReference>
<evidence type="ECO:0000313" key="6">
    <source>
        <dbReference type="EMBL" id="MEK0084964.1"/>
    </source>
</evidence>
<accession>A0ABU8XVJ4</accession>
<evidence type="ECO:0000256" key="3">
    <source>
        <dbReference type="RuleBase" id="RU362073"/>
    </source>
</evidence>
<evidence type="ECO:0000313" key="7">
    <source>
        <dbReference type="Proteomes" id="UP001375743"/>
    </source>
</evidence>
<comment type="function">
    <text evidence="3">Flagellin is the subunit protein which polymerizes to form the filaments of bacterial flagella.</text>
</comment>
<comment type="similarity">
    <text evidence="1 3">Belongs to the bacterial flagellin family.</text>
</comment>
<dbReference type="InterPro" id="IPR046358">
    <property type="entry name" value="Flagellin_C"/>
</dbReference>
<name>A0ABU8XVJ4_9PROT</name>
<protein>
    <recommendedName>
        <fullName evidence="3">Flagellin</fullName>
    </recommendedName>
</protein>
<evidence type="ECO:0000256" key="2">
    <source>
        <dbReference type="ARBA" id="ARBA00023143"/>
    </source>
</evidence>
<evidence type="ECO:0000256" key="1">
    <source>
        <dbReference type="ARBA" id="ARBA00005709"/>
    </source>
</evidence>
<dbReference type="Gene3D" id="1.20.1330.10">
    <property type="entry name" value="f41 fragment of flagellin, N-terminal domain"/>
    <property type="match status" value="1"/>
</dbReference>
<dbReference type="InterPro" id="IPR001029">
    <property type="entry name" value="Flagellin_N"/>
</dbReference>
<proteinExistence type="inferred from homology"/>
<comment type="subcellular location">
    <subcellularLocation>
        <location evidence="3">Secreted</location>
    </subcellularLocation>
    <subcellularLocation>
        <location evidence="3">Bacterial flagellum</location>
    </subcellularLocation>
</comment>
<feature type="domain" description="Flagellin N-terminal" evidence="4">
    <location>
        <begin position="4"/>
        <end position="139"/>
    </location>
</feature>
<keyword evidence="2 3" id="KW-0975">Bacterial flagellum</keyword>
<organism evidence="6 7">
    <name type="scientific">Benzoatithermus flavus</name>
    <dbReference type="NCBI Taxonomy" id="3108223"/>
    <lineage>
        <taxon>Bacteria</taxon>
        <taxon>Pseudomonadati</taxon>
        <taxon>Pseudomonadota</taxon>
        <taxon>Alphaproteobacteria</taxon>
        <taxon>Geminicoccales</taxon>
        <taxon>Geminicoccaceae</taxon>
        <taxon>Benzoatithermus</taxon>
    </lineage>
</organism>
<keyword evidence="6" id="KW-0969">Cilium</keyword>
<dbReference type="Pfam" id="PF00700">
    <property type="entry name" value="Flagellin_C"/>
    <property type="match status" value="1"/>
</dbReference>
<dbReference type="Proteomes" id="UP001375743">
    <property type="component" value="Unassembled WGS sequence"/>
</dbReference>
<dbReference type="RefSeq" id="WP_418160812.1">
    <property type="nucleotide sequence ID" value="NZ_JBBLZC010000020.1"/>
</dbReference>
<dbReference type="PANTHER" id="PTHR42792:SF1">
    <property type="entry name" value="FLAGELLAR HOOK-ASSOCIATED PROTEIN 3"/>
    <property type="match status" value="1"/>
</dbReference>
<evidence type="ECO:0000259" key="4">
    <source>
        <dbReference type="Pfam" id="PF00669"/>
    </source>
</evidence>